<organism evidence="9 10">
    <name type="scientific">Actinoplanes oblitus</name>
    <dbReference type="NCBI Taxonomy" id="3040509"/>
    <lineage>
        <taxon>Bacteria</taxon>
        <taxon>Bacillati</taxon>
        <taxon>Actinomycetota</taxon>
        <taxon>Actinomycetes</taxon>
        <taxon>Micromonosporales</taxon>
        <taxon>Micromonosporaceae</taxon>
        <taxon>Actinoplanes</taxon>
    </lineage>
</organism>
<evidence type="ECO:0000256" key="2">
    <source>
        <dbReference type="ARBA" id="ARBA00022475"/>
    </source>
</evidence>
<evidence type="ECO:0000256" key="1">
    <source>
        <dbReference type="ARBA" id="ARBA00004651"/>
    </source>
</evidence>
<feature type="transmembrane region" description="Helical" evidence="8">
    <location>
        <begin position="373"/>
        <end position="392"/>
    </location>
</feature>
<feature type="transmembrane region" description="Helical" evidence="8">
    <location>
        <begin position="398"/>
        <end position="419"/>
    </location>
</feature>
<dbReference type="Pfam" id="PF03023">
    <property type="entry name" value="MurJ"/>
    <property type="match status" value="1"/>
</dbReference>
<sequence length="496" mass="50672">MNTATLTRAAVLTVGISLTGTALGLGRDLLLARYFGAGGGTDAFLVAWTVPETAYVLVVEGAMSLLMIPLFSAALAHDGDARTVVATTLPRITFVLVTVCAMALAAAPLLVRVLAPGLATHDVAVTCTRWTALTVLTFGLAGYLSAALRAHQVFGAPAALTLVYNLGIVGSMVLLHHRAGVVGAAAGVALGGLFMVLVQVPSYLRRVGLPRFWRLGGSALTVGAVLPVIAYTLARQGQVFVERFVGSGLPPGTISHLNYAQKIDQIPMLIALLICAVTFPALARDVAAGEVDQARRRVESDLRTVTALILVSVAFLIAYAPQVIAVLLQHGQFTAADTAATATVTRVYALGVLGHAFVGVLARPFYTGGQRTWYPVAAMAAGLGLTAVLAAAGAPALGAPAIAAANGVGITVTALLLLIGVHRRVLPISVHAIAGTAGRLVLAAAAACAAGLLAARLTTGLPSLVQALAGGLVVLAVFAVAARLAGFHEWRLRDAG</sequence>
<dbReference type="EMBL" id="CP126980">
    <property type="protein sequence ID" value="WIM92883.1"/>
    <property type="molecule type" value="Genomic_DNA"/>
</dbReference>
<comment type="subcellular location">
    <subcellularLocation>
        <location evidence="1">Cell membrane</location>
        <topology evidence="1">Multi-pass membrane protein</topology>
    </subcellularLocation>
</comment>
<accession>A0ABY8W770</accession>
<feature type="transmembrane region" description="Helical" evidence="8">
    <location>
        <begin position="153"/>
        <end position="175"/>
    </location>
</feature>
<feature type="transmembrane region" description="Helical" evidence="8">
    <location>
        <begin position="88"/>
        <end position="111"/>
    </location>
</feature>
<evidence type="ECO:0000313" key="9">
    <source>
        <dbReference type="EMBL" id="WIM92883.1"/>
    </source>
</evidence>
<evidence type="ECO:0000256" key="6">
    <source>
        <dbReference type="ARBA" id="ARBA00022989"/>
    </source>
</evidence>
<evidence type="ECO:0000313" key="10">
    <source>
        <dbReference type="Proteomes" id="UP001240150"/>
    </source>
</evidence>
<proteinExistence type="predicted"/>
<evidence type="ECO:0000256" key="8">
    <source>
        <dbReference type="SAM" id="Phobius"/>
    </source>
</evidence>
<keyword evidence="3 8" id="KW-0812">Transmembrane</keyword>
<feature type="transmembrane region" description="Helical" evidence="8">
    <location>
        <begin position="304"/>
        <end position="327"/>
    </location>
</feature>
<keyword evidence="5" id="KW-0573">Peptidoglycan synthesis</keyword>
<feature type="transmembrane region" description="Helical" evidence="8">
    <location>
        <begin position="54"/>
        <end position="76"/>
    </location>
</feature>
<evidence type="ECO:0000256" key="5">
    <source>
        <dbReference type="ARBA" id="ARBA00022984"/>
    </source>
</evidence>
<feature type="transmembrane region" description="Helical" evidence="8">
    <location>
        <begin position="123"/>
        <end position="146"/>
    </location>
</feature>
<dbReference type="PANTHER" id="PTHR47019:SF1">
    <property type="entry name" value="LIPID II FLIPPASE MURJ"/>
    <property type="match status" value="1"/>
</dbReference>
<dbReference type="InterPro" id="IPR051050">
    <property type="entry name" value="Lipid_II_flippase_MurJ/MviN"/>
</dbReference>
<dbReference type="PANTHER" id="PTHR47019">
    <property type="entry name" value="LIPID II FLIPPASE MURJ"/>
    <property type="match status" value="1"/>
</dbReference>
<keyword evidence="6 8" id="KW-1133">Transmembrane helix</keyword>
<dbReference type="Proteomes" id="UP001240150">
    <property type="component" value="Chromosome"/>
</dbReference>
<gene>
    <name evidence="9" type="ORF">ACTOB_004841</name>
</gene>
<evidence type="ECO:0000256" key="3">
    <source>
        <dbReference type="ARBA" id="ARBA00022692"/>
    </source>
</evidence>
<reference evidence="9 10" key="1">
    <citation type="submission" date="2023-06" db="EMBL/GenBank/DDBJ databases">
        <authorList>
            <person name="Yushchuk O."/>
            <person name="Binda E."/>
            <person name="Ruckert-Reed C."/>
            <person name="Fedorenko V."/>
            <person name="Kalinowski J."/>
            <person name="Marinelli F."/>
        </authorList>
    </citation>
    <scope>NUCLEOTIDE SEQUENCE [LARGE SCALE GENOMIC DNA]</scope>
    <source>
        <strain evidence="9 10">NRRL 3884</strain>
    </source>
</reference>
<keyword evidence="10" id="KW-1185">Reference proteome</keyword>
<name>A0ABY8W770_9ACTN</name>
<protein>
    <submittedName>
        <fullName evidence="9">Lipid II flippase MurJ</fullName>
    </submittedName>
</protein>
<dbReference type="PRINTS" id="PR01806">
    <property type="entry name" value="VIRFACTRMVIN"/>
</dbReference>
<dbReference type="InterPro" id="IPR004268">
    <property type="entry name" value="MurJ"/>
</dbReference>
<keyword evidence="4" id="KW-0133">Cell shape</keyword>
<keyword evidence="7 8" id="KW-0472">Membrane</keyword>
<evidence type="ECO:0000256" key="7">
    <source>
        <dbReference type="ARBA" id="ARBA00023136"/>
    </source>
</evidence>
<dbReference type="RefSeq" id="WP_284914090.1">
    <property type="nucleotide sequence ID" value="NZ_CP126980.1"/>
</dbReference>
<feature type="transmembrane region" description="Helical" evidence="8">
    <location>
        <begin position="266"/>
        <end position="283"/>
    </location>
</feature>
<feature type="transmembrane region" description="Helical" evidence="8">
    <location>
        <begin position="440"/>
        <end position="458"/>
    </location>
</feature>
<feature type="transmembrane region" description="Helical" evidence="8">
    <location>
        <begin position="181"/>
        <end position="200"/>
    </location>
</feature>
<keyword evidence="2" id="KW-1003">Cell membrane</keyword>
<feature type="transmembrane region" description="Helical" evidence="8">
    <location>
        <begin position="347"/>
        <end position="366"/>
    </location>
</feature>
<feature type="transmembrane region" description="Helical" evidence="8">
    <location>
        <begin position="464"/>
        <end position="485"/>
    </location>
</feature>
<evidence type="ECO:0000256" key="4">
    <source>
        <dbReference type="ARBA" id="ARBA00022960"/>
    </source>
</evidence>
<feature type="transmembrane region" description="Helical" evidence="8">
    <location>
        <begin position="212"/>
        <end position="234"/>
    </location>
</feature>